<dbReference type="SMART" id="SM00823">
    <property type="entry name" value="PKS_PP"/>
    <property type="match status" value="1"/>
</dbReference>
<dbReference type="GO" id="GO:0008610">
    <property type="term" value="P:lipid biosynthetic process"/>
    <property type="evidence" value="ECO:0007669"/>
    <property type="project" value="UniProtKB-ARBA"/>
</dbReference>
<dbReference type="Gene3D" id="3.40.50.12780">
    <property type="entry name" value="N-terminal domain of ligase-like"/>
    <property type="match status" value="1"/>
</dbReference>
<dbReference type="PANTHER" id="PTHR45527">
    <property type="entry name" value="NONRIBOSOMAL PEPTIDE SYNTHETASE"/>
    <property type="match status" value="1"/>
</dbReference>
<dbReference type="InterPro" id="IPR020845">
    <property type="entry name" value="AMP-binding_CS"/>
</dbReference>
<evidence type="ECO:0000313" key="6">
    <source>
        <dbReference type="EMBL" id="EEG27654.1"/>
    </source>
</evidence>
<evidence type="ECO:0000256" key="4">
    <source>
        <dbReference type="SAM" id="MobiDB-lite"/>
    </source>
</evidence>
<dbReference type="SUPFAM" id="SSF53474">
    <property type="entry name" value="alpha/beta-Hydrolases"/>
    <property type="match status" value="1"/>
</dbReference>
<gene>
    <name evidence="6" type="ORF">CORMATOL_00796</name>
</gene>
<dbReference type="Gene3D" id="3.30.559.10">
    <property type="entry name" value="Chloramphenicol acetyltransferase-like domain"/>
    <property type="match status" value="1"/>
</dbReference>
<name>C0E1E5_9CORY</name>
<dbReference type="Pfam" id="PF00668">
    <property type="entry name" value="Condensation"/>
    <property type="match status" value="1"/>
</dbReference>
<dbReference type="Gene3D" id="3.30.559.30">
    <property type="entry name" value="Nonribosomal peptide synthetase, condensation domain"/>
    <property type="match status" value="1"/>
</dbReference>
<feature type="compositionally biased region" description="Polar residues" evidence="4">
    <location>
        <begin position="19"/>
        <end position="33"/>
    </location>
</feature>
<evidence type="ECO:0000256" key="2">
    <source>
        <dbReference type="ARBA" id="ARBA00022450"/>
    </source>
</evidence>
<dbReference type="Gene3D" id="1.10.1200.10">
    <property type="entry name" value="ACP-like"/>
    <property type="match status" value="1"/>
</dbReference>
<dbReference type="PROSITE" id="PS00455">
    <property type="entry name" value="AMP_BINDING"/>
    <property type="match status" value="1"/>
</dbReference>
<keyword evidence="2" id="KW-0596">Phosphopantetheine</keyword>
<keyword evidence="3" id="KW-0597">Phosphoprotein</keyword>
<dbReference type="RefSeq" id="WP_005520225.1">
    <property type="nucleotide sequence ID" value="NZ_EQ973328.1"/>
</dbReference>
<dbReference type="GO" id="GO:0047527">
    <property type="term" value="F:2,3-dihydroxybenzoate-serine ligase activity"/>
    <property type="evidence" value="ECO:0007669"/>
    <property type="project" value="TreeGrafter"/>
</dbReference>
<dbReference type="InterPro" id="IPR036736">
    <property type="entry name" value="ACP-like_sf"/>
</dbReference>
<dbReference type="Proteomes" id="UP000006247">
    <property type="component" value="Unassembled WGS sequence"/>
</dbReference>
<dbReference type="HOGENOM" id="CLU_000022_2_13_11"/>
<feature type="domain" description="Polyketide synthase-like phosphopantetheine-binding" evidence="5">
    <location>
        <begin position="982"/>
        <end position="1047"/>
    </location>
</feature>
<comment type="caution">
    <text evidence="6">The sequence shown here is derived from an EMBL/GenBank/DDBJ whole genome shotgun (WGS) entry which is preliminary data.</text>
</comment>
<dbReference type="InterPro" id="IPR000873">
    <property type="entry name" value="AMP-dep_synth/lig_dom"/>
</dbReference>
<dbReference type="InterPro" id="IPR009081">
    <property type="entry name" value="PP-bd_ACP"/>
</dbReference>
<dbReference type="InterPro" id="IPR045851">
    <property type="entry name" value="AMP-bd_C_sf"/>
</dbReference>
<dbReference type="Pfam" id="PF00550">
    <property type="entry name" value="PP-binding"/>
    <property type="match status" value="1"/>
</dbReference>
<evidence type="ECO:0000259" key="5">
    <source>
        <dbReference type="SMART" id="SM00823"/>
    </source>
</evidence>
<dbReference type="InterPro" id="IPR001242">
    <property type="entry name" value="Condensation_dom"/>
</dbReference>
<dbReference type="InterPro" id="IPR023213">
    <property type="entry name" value="CAT-like_dom_sf"/>
</dbReference>
<dbReference type="Pfam" id="PF00975">
    <property type="entry name" value="Thioesterase"/>
    <property type="match status" value="1"/>
</dbReference>
<organism evidence="6 7">
    <name type="scientific">Corynebacterium matruchotii ATCC 33806</name>
    <dbReference type="NCBI Taxonomy" id="566549"/>
    <lineage>
        <taxon>Bacteria</taxon>
        <taxon>Bacillati</taxon>
        <taxon>Actinomycetota</taxon>
        <taxon>Actinomycetes</taxon>
        <taxon>Mycobacteriales</taxon>
        <taxon>Corynebacteriaceae</taxon>
        <taxon>Corynebacterium</taxon>
    </lineage>
</organism>
<dbReference type="GO" id="GO:0031177">
    <property type="term" value="F:phosphopantetheine binding"/>
    <property type="evidence" value="ECO:0007669"/>
    <property type="project" value="InterPro"/>
</dbReference>
<feature type="compositionally biased region" description="Basic and acidic residues" evidence="4">
    <location>
        <begin position="1"/>
        <end position="18"/>
    </location>
</feature>
<dbReference type="GO" id="GO:0009366">
    <property type="term" value="C:enterobactin synthetase complex"/>
    <property type="evidence" value="ECO:0007669"/>
    <property type="project" value="TreeGrafter"/>
</dbReference>
<dbReference type="SUPFAM" id="SSF52777">
    <property type="entry name" value="CoA-dependent acyltransferases"/>
    <property type="match status" value="2"/>
</dbReference>
<dbReference type="InterPro" id="IPR029058">
    <property type="entry name" value="AB_hydrolase_fold"/>
</dbReference>
<feature type="region of interest" description="Disordered" evidence="4">
    <location>
        <begin position="1"/>
        <end position="33"/>
    </location>
</feature>
<dbReference type="Pfam" id="PF00501">
    <property type="entry name" value="AMP-binding"/>
    <property type="match status" value="1"/>
</dbReference>
<dbReference type="Gene3D" id="3.30.300.30">
    <property type="match status" value="1"/>
</dbReference>
<sequence length="1295" mass="140758">MENLRDRLRARKGSEQTRNENVASVERSSPGTHASATVAQKGLWVADASAGNVAFTVPILLRIEGPLNARLLDTALLLLVDRHTALRTIFREDEGGLTQVLEAVPEKILRNISLHDSRDDLREEQSQKIVDAEISKGFALTREIPFRATLISLSPESHKLLLTIHHIACDQWSMGIFARELNEAYSALVDGKTPILDPIDVDYLHLGGEETDSQKSIDYFVERAKGLPALRLAPDKRRPPRNSHSGDEIYMWLGEERNTQIRECAKELKASPFIITLAALLVLAQGQSGESEFVFGTSSAGRSSQRLTGVVGFFVNILAVAASVSISDTFEQMVSKLKSSLGEALENSSAPFDEVVKQVGASGDGTGNALVAVVIQQDNTPRSAFSFAGCQTTLEDNVNSHSSKYELLISVRNQADDTRIHVQYDSDLFTSKRIASLLESLDNILEITCRNPNTIISNLPLISPKEEGLIAEVNNTKKYFGGPLTLHEYVLAKAESEPKEPAIFLPSGEAVTYGQIAEESRLAASSLAAAGVGDNDTVLVSLPPSREYVVSCLAVMLTGAAFIPVASDTPKNRLERIVSTSRLAFEIREYEDLERLVCNGLPFQAPAIDPESRAYVIFTSGSTGVPKGVQVLHRGIVNNLKDLSDRLCLTKDDRCLAISSTSFDMSIFEFFGILGSGGSVVILDNDYRLDPSHWIERAVEDQATIWNSAPALLGLFLDALQEEVGLGLPPLRAAVLGGDWVPISMPGQWRSMFPESTFDVLGGATEASIHSTFTRVSQVDSSWISIPYGTPMANQKVKVVDENNRACPIGVPGRLLIGGLGLSGGYLAPAEERTTPFTINIDDESWYDTGDIARWTTSLNLELLGRSDFLIKKNGLRIEPGDVETALLKTGQCTAARVMLQERSTNLIAVLEADRPPNVDAINNQLSGILPSYMIPAEFHWLNSLPLNANGKIDRRKTESMIGASTKLGSLTEEVPLSTRQELHIASVWSTVLGVEITNANADFFNMGGDSFKAITTARLVNPTLPTVALFKYPTVRELAAFLDSHENPGVKKCLVNLSESGGGPKPRLVCVPYGGGNAISYQNLAEELGQDYEVIAVNLPGHDLADDSGLQPIDQVVEQVVAELSELPETITAIYSQCAGSAVADRLARAMRSAGQRLDMVFIGAALPDEDPQASMALVNDANDDMLLGHMTGLGGFNGLLDDSDVDRILGIVRHDLREMVNMYLQYEQSLPQPLAVPVCCVIGDEDPATRGYKTKYKNWARLGHPVSLVILSGADHYFSENDAGRLFSVLKHD</sequence>
<dbReference type="PANTHER" id="PTHR45527:SF1">
    <property type="entry name" value="FATTY ACID SYNTHASE"/>
    <property type="match status" value="1"/>
</dbReference>
<dbReference type="InterPro" id="IPR001031">
    <property type="entry name" value="Thioesterase"/>
</dbReference>
<evidence type="ECO:0000313" key="7">
    <source>
        <dbReference type="Proteomes" id="UP000006247"/>
    </source>
</evidence>
<proteinExistence type="predicted"/>
<dbReference type="UniPathway" id="UPA00011"/>
<comment type="cofactor">
    <cofactor evidence="1">
        <name>pantetheine 4'-phosphate</name>
        <dbReference type="ChEBI" id="CHEBI:47942"/>
    </cofactor>
</comment>
<dbReference type="EMBL" id="ACEB01000009">
    <property type="protein sequence ID" value="EEG27654.1"/>
    <property type="molecule type" value="Genomic_DNA"/>
</dbReference>
<dbReference type="GO" id="GO:0009239">
    <property type="term" value="P:enterobactin biosynthetic process"/>
    <property type="evidence" value="ECO:0007669"/>
    <property type="project" value="TreeGrafter"/>
</dbReference>
<dbReference type="InterPro" id="IPR020806">
    <property type="entry name" value="PKS_PP-bd"/>
</dbReference>
<dbReference type="GO" id="GO:0043041">
    <property type="term" value="P:amino acid activation for nonribosomal peptide biosynthetic process"/>
    <property type="evidence" value="ECO:0007669"/>
    <property type="project" value="TreeGrafter"/>
</dbReference>
<dbReference type="InterPro" id="IPR042099">
    <property type="entry name" value="ANL_N_sf"/>
</dbReference>
<dbReference type="SUPFAM" id="SSF56801">
    <property type="entry name" value="Acetyl-CoA synthetase-like"/>
    <property type="match status" value="1"/>
</dbReference>
<accession>C0E1E5</accession>
<protein>
    <submittedName>
        <fullName evidence="6">AMP-binding enzyme</fullName>
    </submittedName>
</protein>
<dbReference type="Gene3D" id="3.40.50.1820">
    <property type="entry name" value="alpha/beta hydrolase"/>
    <property type="match status" value="1"/>
</dbReference>
<evidence type="ECO:0000256" key="3">
    <source>
        <dbReference type="ARBA" id="ARBA00022553"/>
    </source>
</evidence>
<reference evidence="6 7" key="1">
    <citation type="submission" date="2009-01" db="EMBL/GenBank/DDBJ databases">
        <authorList>
            <person name="Fulton L."/>
            <person name="Clifton S."/>
            <person name="Chinwalla A.T."/>
            <person name="Mitreva M."/>
            <person name="Sodergren E."/>
            <person name="Weinstock G."/>
            <person name="Clifton S."/>
            <person name="Dooling D.J."/>
            <person name="Fulton B."/>
            <person name="Minx P."/>
            <person name="Pepin K.H."/>
            <person name="Johnson M."/>
            <person name="Bhonagiri V."/>
            <person name="Nash W.E."/>
            <person name="Mardis E.R."/>
            <person name="Wilson R.K."/>
        </authorList>
    </citation>
    <scope>NUCLEOTIDE SEQUENCE [LARGE SCALE GENOMIC DNA]</scope>
    <source>
        <strain evidence="6 7">ATCC 33806</strain>
    </source>
</reference>
<dbReference type="GO" id="GO:0005829">
    <property type="term" value="C:cytosol"/>
    <property type="evidence" value="ECO:0007669"/>
    <property type="project" value="TreeGrafter"/>
</dbReference>
<evidence type="ECO:0000256" key="1">
    <source>
        <dbReference type="ARBA" id="ARBA00001957"/>
    </source>
</evidence>